<reference evidence="1" key="1">
    <citation type="submission" date="2023-10" db="EMBL/GenBank/DDBJ databases">
        <authorList>
            <person name="Chen Y."/>
            <person name="Shah S."/>
            <person name="Dougan E. K."/>
            <person name="Thang M."/>
            <person name="Chan C."/>
        </authorList>
    </citation>
    <scope>NUCLEOTIDE SEQUENCE [LARGE SCALE GENOMIC DNA]</scope>
</reference>
<accession>A0ABN9VX32</accession>
<feature type="non-terminal residue" evidence="1">
    <location>
        <position position="1"/>
    </location>
</feature>
<comment type="caution">
    <text evidence="1">The sequence shown here is derived from an EMBL/GenBank/DDBJ whole genome shotgun (WGS) entry which is preliminary data.</text>
</comment>
<dbReference type="Proteomes" id="UP001189429">
    <property type="component" value="Unassembled WGS sequence"/>
</dbReference>
<evidence type="ECO:0000313" key="2">
    <source>
        <dbReference type="Proteomes" id="UP001189429"/>
    </source>
</evidence>
<name>A0ABN9VX32_9DINO</name>
<gene>
    <name evidence="1" type="ORF">PCOR1329_LOCUS61964</name>
</gene>
<feature type="non-terminal residue" evidence="1">
    <location>
        <position position="199"/>
    </location>
</feature>
<protein>
    <submittedName>
        <fullName evidence="1">Uncharacterized protein</fullName>
    </submittedName>
</protein>
<keyword evidence="2" id="KW-1185">Reference proteome</keyword>
<organism evidence="1 2">
    <name type="scientific">Prorocentrum cordatum</name>
    <dbReference type="NCBI Taxonomy" id="2364126"/>
    <lineage>
        <taxon>Eukaryota</taxon>
        <taxon>Sar</taxon>
        <taxon>Alveolata</taxon>
        <taxon>Dinophyceae</taxon>
        <taxon>Prorocentrales</taxon>
        <taxon>Prorocentraceae</taxon>
        <taxon>Prorocentrum</taxon>
    </lineage>
</organism>
<proteinExistence type="predicted"/>
<dbReference type="EMBL" id="CAUYUJ010017809">
    <property type="protein sequence ID" value="CAK0878085.1"/>
    <property type="molecule type" value="Genomic_DNA"/>
</dbReference>
<evidence type="ECO:0000313" key="1">
    <source>
        <dbReference type="EMBL" id="CAK0878085.1"/>
    </source>
</evidence>
<sequence length="199" mass="20917">APLAWLRSGSGAAAVDGPAPRMVELCVSGPSAAAPRLLRASGKKGDRYKLEVNSDGSTCPLLCLGSSDEPRAPGAALSLRIPAERAVEYQLEEWRGLDQTKKKHETHIDNVLPEVLMLGRAGGVTWRRRARPPTWPVFWAEGASPGLRGVAERAAAGGEGMRPLQCGSGAKAAAGVWGKRPSQPTLAIAPDVASRLART</sequence>